<dbReference type="InterPro" id="IPR044822">
    <property type="entry name" value="Myb_DNA-bind_4"/>
</dbReference>
<dbReference type="Gene3D" id="1.10.10.60">
    <property type="entry name" value="Homeodomain-like"/>
    <property type="match status" value="1"/>
</dbReference>
<dbReference type="Proteomes" id="UP001289374">
    <property type="component" value="Unassembled WGS sequence"/>
</dbReference>
<evidence type="ECO:0000259" key="4">
    <source>
        <dbReference type="Pfam" id="PF13837"/>
    </source>
</evidence>
<evidence type="ECO:0000313" key="6">
    <source>
        <dbReference type="Proteomes" id="UP001289374"/>
    </source>
</evidence>
<feature type="signal peptide" evidence="3">
    <location>
        <begin position="1"/>
        <end position="18"/>
    </location>
</feature>
<feature type="domain" description="Myb/SANT-like DNA-binding" evidence="4">
    <location>
        <begin position="144"/>
        <end position="195"/>
    </location>
</feature>
<sequence>MLILACYFVLEVLGYCLRLRMDGKLLASRNLVQGKSSGFLNLQEAMQANGKGVPQPFQGLVVSHDAQAQDAFPMRNRGGRKSDIPVSFLDGHGEDDTTKNSCDEDGSYAMGEHVDANNEISYIGEDASSDSGGGGRRISPLLPKKGKWRAISKVMAERGFHVSPQQCEDKFNDLNKRYKKLNDILGRGTSCEVVENPTLLDLMDISAKSKESVRKILSSKQLFYQEMCSYHNGNRLYIPHDQSIQRSLHLALRNSDDLESHESKAYRSDSINDDEEINASENQNDNNEEKHLLHEDLGSTRVPAKRKKQGEPEYLDSDHVMNFIATKKSTPDDHARTSQVPGQGATLDWRRNPWFMSRTLQLEEQKLQIEAEMLELEKQRLRWLRFSELEDRDLEKMRLENEYLKLENERLALEIKRQEMGGHAN</sequence>
<reference evidence="5" key="2">
    <citation type="journal article" date="2024" name="Plant">
        <title>Genomic evolution and insights into agronomic trait innovations of Sesamum species.</title>
        <authorList>
            <person name="Miao H."/>
            <person name="Wang L."/>
            <person name="Qu L."/>
            <person name="Liu H."/>
            <person name="Sun Y."/>
            <person name="Le M."/>
            <person name="Wang Q."/>
            <person name="Wei S."/>
            <person name="Zheng Y."/>
            <person name="Lin W."/>
            <person name="Duan Y."/>
            <person name="Cao H."/>
            <person name="Xiong S."/>
            <person name="Wang X."/>
            <person name="Wei L."/>
            <person name="Li C."/>
            <person name="Ma Q."/>
            <person name="Ju M."/>
            <person name="Zhao R."/>
            <person name="Li G."/>
            <person name="Mu C."/>
            <person name="Tian Q."/>
            <person name="Mei H."/>
            <person name="Zhang T."/>
            <person name="Gao T."/>
            <person name="Zhang H."/>
        </authorList>
    </citation>
    <scope>NUCLEOTIDE SEQUENCE</scope>
    <source>
        <strain evidence="5">K16</strain>
    </source>
</reference>
<accession>A0AAE1WYF0</accession>
<dbReference type="EMBL" id="JACGWL010000005">
    <property type="protein sequence ID" value="KAK4401918.1"/>
    <property type="molecule type" value="Genomic_DNA"/>
</dbReference>
<name>A0AAE1WYF0_9LAMI</name>
<keyword evidence="3" id="KW-0732">Signal</keyword>
<dbReference type="AlphaFoldDB" id="A0AAE1WYF0"/>
<feature type="compositionally biased region" description="Basic and acidic residues" evidence="2">
    <location>
        <begin position="257"/>
        <end position="267"/>
    </location>
</feature>
<protein>
    <recommendedName>
        <fullName evidence="4">Myb/SANT-like DNA-binding domain-containing protein</fullName>
    </recommendedName>
</protein>
<organism evidence="5 6">
    <name type="scientific">Sesamum angolense</name>
    <dbReference type="NCBI Taxonomy" id="2727404"/>
    <lineage>
        <taxon>Eukaryota</taxon>
        <taxon>Viridiplantae</taxon>
        <taxon>Streptophyta</taxon>
        <taxon>Embryophyta</taxon>
        <taxon>Tracheophyta</taxon>
        <taxon>Spermatophyta</taxon>
        <taxon>Magnoliopsida</taxon>
        <taxon>eudicotyledons</taxon>
        <taxon>Gunneridae</taxon>
        <taxon>Pentapetalae</taxon>
        <taxon>asterids</taxon>
        <taxon>lamiids</taxon>
        <taxon>Lamiales</taxon>
        <taxon>Pedaliaceae</taxon>
        <taxon>Sesamum</taxon>
    </lineage>
</organism>
<keyword evidence="6" id="KW-1185">Reference proteome</keyword>
<evidence type="ECO:0000256" key="2">
    <source>
        <dbReference type="SAM" id="MobiDB-lite"/>
    </source>
</evidence>
<comment type="caution">
    <text evidence="5">The sequence shown here is derived from an EMBL/GenBank/DDBJ whole genome shotgun (WGS) entry which is preliminary data.</text>
</comment>
<gene>
    <name evidence="5" type="ORF">Sango_0932500</name>
</gene>
<dbReference type="PANTHER" id="PTHR46327:SF3">
    <property type="entry name" value="TRANSCRIPTION FACTOR"/>
    <property type="match status" value="1"/>
</dbReference>
<proteinExistence type="predicted"/>
<feature type="chain" id="PRO_5041936282" description="Myb/SANT-like DNA-binding domain-containing protein" evidence="3">
    <location>
        <begin position="19"/>
        <end position="425"/>
    </location>
</feature>
<dbReference type="PANTHER" id="PTHR46327">
    <property type="entry name" value="F16F4.11 PROTEIN-RELATED"/>
    <property type="match status" value="1"/>
</dbReference>
<dbReference type="Pfam" id="PF13837">
    <property type="entry name" value="Myb_DNA-bind_4"/>
    <property type="match status" value="1"/>
</dbReference>
<evidence type="ECO:0000256" key="3">
    <source>
        <dbReference type="SAM" id="SignalP"/>
    </source>
</evidence>
<feature type="region of interest" description="Disordered" evidence="2">
    <location>
        <begin position="257"/>
        <end position="313"/>
    </location>
</feature>
<evidence type="ECO:0000313" key="5">
    <source>
        <dbReference type="EMBL" id="KAK4401918.1"/>
    </source>
</evidence>
<keyword evidence="1" id="KW-0175">Coiled coil</keyword>
<feature type="coiled-coil region" evidence="1">
    <location>
        <begin position="357"/>
        <end position="416"/>
    </location>
</feature>
<reference evidence="5" key="1">
    <citation type="submission" date="2020-06" db="EMBL/GenBank/DDBJ databases">
        <authorList>
            <person name="Li T."/>
            <person name="Hu X."/>
            <person name="Zhang T."/>
            <person name="Song X."/>
            <person name="Zhang H."/>
            <person name="Dai N."/>
            <person name="Sheng W."/>
            <person name="Hou X."/>
            <person name="Wei L."/>
        </authorList>
    </citation>
    <scope>NUCLEOTIDE SEQUENCE</scope>
    <source>
        <strain evidence="5">K16</strain>
        <tissue evidence="5">Leaf</tissue>
    </source>
</reference>
<evidence type="ECO:0000256" key="1">
    <source>
        <dbReference type="SAM" id="Coils"/>
    </source>
</evidence>
<feature type="compositionally biased region" description="Basic and acidic residues" evidence="2">
    <location>
        <begin position="287"/>
        <end position="298"/>
    </location>
</feature>